<dbReference type="InterPro" id="IPR013854">
    <property type="entry name" value="TF_AP2_C"/>
</dbReference>
<evidence type="ECO:0000256" key="2">
    <source>
        <dbReference type="ARBA" id="ARBA00007770"/>
    </source>
</evidence>
<dbReference type="GO" id="GO:0000977">
    <property type="term" value="F:RNA polymerase II transcription regulatory region sequence-specific DNA binding"/>
    <property type="evidence" value="ECO:0007669"/>
    <property type="project" value="TreeGrafter"/>
</dbReference>
<dbReference type="Proteomes" id="UP001432027">
    <property type="component" value="Unassembled WGS sequence"/>
</dbReference>
<gene>
    <name evidence="8" type="ORF">PENTCL1PPCAC_24590</name>
</gene>
<evidence type="ECO:0000256" key="6">
    <source>
        <dbReference type="ARBA" id="ARBA00023242"/>
    </source>
</evidence>
<dbReference type="GO" id="GO:0005634">
    <property type="term" value="C:nucleus"/>
    <property type="evidence" value="ECO:0007669"/>
    <property type="project" value="UniProtKB-SubCell"/>
</dbReference>
<dbReference type="PRINTS" id="PR01748">
    <property type="entry name" value="AP2TNSCPFCT"/>
</dbReference>
<dbReference type="Pfam" id="PF03299">
    <property type="entry name" value="TF_AP-2"/>
    <property type="match status" value="2"/>
</dbReference>
<keyword evidence="4" id="KW-0238">DNA-binding</keyword>
<dbReference type="EMBL" id="BTSX01000005">
    <property type="protein sequence ID" value="GMT02416.1"/>
    <property type="molecule type" value="Genomic_DNA"/>
</dbReference>
<keyword evidence="5" id="KW-0804">Transcription</keyword>
<comment type="similarity">
    <text evidence="2">Belongs to the AP-2 family.</text>
</comment>
<reference evidence="8" key="1">
    <citation type="submission" date="2023-10" db="EMBL/GenBank/DDBJ databases">
        <title>Genome assembly of Pristionchus species.</title>
        <authorList>
            <person name="Yoshida K."/>
            <person name="Sommer R.J."/>
        </authorList>
    </citation>
    <scope>NUCLEOTIDE SEQUENCE</scope>
    <source>
        <strain evidence="8">RS0144</strain>
    </source>
</reference>
<feature type="domain" description="Transcription factor AP-2 C-terminal" evidence="7">
    <location>
        <begin position="260"/>
        <end position="449"/>
    </location>
</feature>
<keyword evidence="3" id="KW-0805">Transcription regulation</keyword>
<evidence type="ECO:0000313" key="8">
    <source>
        <dbReference type="EMBL" id="GMT02416.1"/>
    </source>
</evidence>
<evidence type="ECO:0000259" key="7">
    <source>
        <dbReference type="Pfam" id="PF03299"/>
    </source>
</evidence>
<evidence type="ECO:0000256" key="4">
    <source>
        <dbReference type="ARBA" id="ARBA00023125"/>
    </source>
</evidence>
<evidence type="ECO:0000256" key="5">
    <source>
        <dbReference type="ARBA" id="ARBA00023163"/>
    </source>
</evidence>
<sequence length="460" mass="49662">LVPRKQALKRKLGTDSEETANRFFNDPATDVFCQVGGRLSVVGGARTYSVTVAEIERRTRAPECVPLSLLGPLLKRGKVKGCGDKLKGLLQERQIPSGGTASDSRRKPPVSTLSALLEEEAAHLSADHADLLASHFPLVFVARLLVLQLHPTPAALAACAAEAAAAHPIISSLSSLLSEWSSHSPASPLTEFGLVTHSLGVAEALSLSSLFARLLVTLQEECRAQAARIMQFPQSYPDIPAPDANMQQEAAMLAMGPIKFGEVDGRLTLHSRKYLVTVAEITRRLRAPESLNLSTLGSILRRGKTSNNGSELRDELSKHGIRVDQGRRKGAKLTCFTALLEEEALILARDLGEAMGRFFPVSYLAAELNSRAQASTTAGITQRSTALAAASRLAASLSETLASLRLPISDRQPSSISPYAHLMRNYSSLTHGYGPEVCVLWLEAFRKVYDASRERLPLTC</sequence>
<feature type="domain" description="Transcription factor AP-2 C-terminal" evidence="7">
    <location>
        <begin position="32"/>
        <end position="211"/>
    </location>
</feature>
<evidence type="ECO:0000256" key="3">
    <source>
        <dbReference type="ARBA" id="ARBA00023015"/>
    </source>
</evidence>
<keyword evidence="6" id="KW-0539">Nucleus</keyword>
<dbReference type="PANTHER" id="PTHR10812">
    <property type="entry name" value="TRANSCRIPTION FACTOR AP-2"/>
    <property type="match status" value="1"/>
</dbReference>
<feature type="non-terminal residue" evidence="8">
    <location>
        <position position="1"/>
    </location>
</feature>
<protein>
    <recommendedName>
        <fullName evidence="7">Transcription factor AP-2 C-terminal domain-containing protein</fullName>
    </recommendedName>
</protein>
<dbReference type="GO" id="GO:0000981">
    <property type="term" value="F:DNA-binding transcription factor activity, RNA polymerase II-specific"/>
    <property type="evidence" value="ECO:0007669"/>
    <property type="project" value="TreeGrafter"/>
</dbReference>
<dbReference type="AlphaFoldDB" id="A0AAV5U6A8"/>
<comment type="subcellular location">
    <subcellularLocation>
        <location evidence="1">Nucleus</location>
    </subcellularLocation>
</comment>
<dbReference type="GO" id="GO:0042127">
    <property type="term" value="P:regulation of cell population proliferation"/>
    <property type="evidence" value="ECO:0007669"/>
    <property type="project" value="TreeGrafter"/>
</dbReference>
<comment type="caution">
    <text evidence="8">The sequence shown here is derived from an EMBL/GenBank/DDBJ whole genome shotgun (WGS) entry which is preliminary data.</text>
</comment>
<name>A0AAV5U6A8_9BILA</name>
<dbReference type="InterPro" id="IPR004979">
    <property type="entry name" value="TF_AP2"/>
</dbReference>
<evidence type="ECO:0000313" key="9">
    <source>
        <dbReference type="Proteomes" id="UP001432027"/>
    </source>
</evidence>
<evidence type="ECO:0000256" key="1">
    <source>
        <dbReference type="ARBA" id="ARBA00004123"/>
    </source>
</evidence>
<proteinExistence type="inferred from homology"/>
<organism evidence="8 9">
    <name type="scientific">Pristionchus entomophagus</name>
    <dbReference type="NCBI Taxonomy" id="358040"/>
    <lineage>
        <taxon>Eukaryota</taxon>
        <taxon>Metazoa</taxon>
        <taxon>Ecdysozoa</taxon>
        <taxon>Nematoda</taxon>
        <taxon>Chromadorea</taxon>
        <taxon>Rhabditida</taxon>
        <taxon>Rhabditina</taxon>
        <taxon>Diplogasteromorpha</taxon>
        <taxon>Diplogasteroidea</taxon>
        <taxon>Neodiplogasteridae</taxon>
        <taxon>Pristionchus</taxon>
    </lineage>
</organism>
<keyword evidence="9" id="KW-1185">Reference proteome</keyword>
<accession>A0AAV5U6A8</accession>
<dbReference type="PANTHER" id="PTHR10812:SF17">
    <property type="entry name" value="TRANSCRIPTION FACTOR AP-2, ISOFORM D"/>
    <property type="match status" value="1"/>
</dbReference>